<protein>
    <submittedName>
        <fullName evidence="2">Uncharacterized protein</fullName>
    </submittedName>
</protein>
<name>A0A7R8ZQD8_9CRUS</name>
<feature type="compositionally biased region" description="Basic and acidic residues" evidence="1">
    <location>
        <begin position="46"/>
        <end position="55"/>
    </location>
</feature>
<feature type="compositionally biased region" description="Basic and acidic residues" evidence="1">
    <location>
        <begin position="14"/>
        <end position="25"/>
    </location>
</feature>
<feature type="compositionally biased region" description="Basic and acidic residues" evidence="1">
    <location>
        <begin position="62"/>
        <end position="78"/>
    </location>
</feature>
<organism evidence="2">
    <name type="scientific">Cyprideis torosa</name>
    <dbReference type="NCBI Taxonomy" id="163714"/>
    <lineage>
        <taxon>Eukaryota</taxon>
        <taxon>Metazoa</taxon>
        <taxon>Ecdysozoa</taxon>
        <taxon>Arthropoda</taxon>
        <taxon>Crustacea</taxon>
        <taxon>Oligostraca</taxon>
        <taxon>Ostracoda</taxon>
        <taxon>Podocopa</taxon>
        <taxon>Podocopida</taxon>
        <taxon>Cytherocopina</taxon>
        <taxon>Cytheroidea</taxon>
        <taxon>Cytherideidae</taxon>
        <taxon>Cyprideis</taxon>
    </lineage>
</organism>
<proteinExistence type="predicted"/>
<reference evidence="2" key="1">
    <citation type="submission" date="2020-11" db="EMBL/GenBank/DDBJ databases">
        <authorList>
            <person name="Tran Van P."/>
        </authorList>
    </citation>
    <scope>NUCLEOTIDE SEQUENCE</scope>
</reference>
<feature type="region of interest" description="Disordered" evidence="1">
    <location>
        <begin position="106"/>
        <end position="125"/>
    </location>
</feature>
<dbReference type="EMBL" id="OB661505">
    <property type="protein sequence ID" value="CAD7228360.1"/>
    <property type="molecule type" value="Genomic_DNA"/>
</dbReference>
<evidence type="ECO:0000313" key="2">
    <source>
        <dbReference type="EMBL" id="CAD7228360.1"/>
    </source>
</evidence>
<feature type="region of interest" description="Disordered" evidence="1">
    <location>
        <begin position="1"/>
        <end position="81"/>
    </location>
</feature>
<feature type="compositionally biased region" description="Polar residues" evidence="1">
    <location>
        <begin position="31"/>
        <end position="43"/>
    </location>
</feature>
<sequence length="398" mass="43798">MDKNPEERMDEDEVKSPHADEDKICFAESLSVPQGNNEQTSCWKSPVERFRREGDGPDSDETTDKADEATSEEEKPVEKSSIPKIIRVFQMPICCRCRCRHPDLGHGVTSDTTESNDTSESDSVEQCPLKPLHVIETLNAAEKAAPLVEVDEKVSPGMVGCPIPSMRKAIPPAIRHGAECPLAPEKDLDKVSERVEGYPPGMSAAGGDVHVLNFCKNFSIVDDNHTFGMEDLFSGSSKKVRHQGSLGPQKSTQSQVIPLERAVPGLDLHVGDEESVMKAAVRIEAGVFEEPKSKSEKFPMDCEKGDVAQEGHRKAKEITKPKTGAYRRGRSTSGASVEVSGSGNFFEEENSIFEVVKSNLKAVYGQHRSKSQNNKNRTLRKRDIRISITETFGSEEEG</sequence>
<gene>
    <name evidence="2" type="ORF">CTOB1V02_LOCUS6246</name>
</gene>
<evidence type="ECO:0000256" key="1">
    <source>
        <dbReference type="SAM" id="MobiDB-lite"/>
    </source>
</evidence>
<accession>A0A7R8ZQD8</accession>
<dbReference type="AlphaFoldDB" id="A0A7R8ZQD8"/>